<accession>W7IXX9</accession>
<dbReference type="GO" id="GO:0004802">
    <property type="term" value="F:transketolase activity"/>
    <property type="evidence" value="ECO:0007669"/>
    <property type="project" value="UniProtKB-EC"/>
</dbReference>
<dbReference type="Gene3D" id="3.40.50.970">
    <property type="match status" value="1"/>
</dbReference>
<dbReference type="eggNOG" id="COG3958">
    <property type="taxonomic scope" value="Bacteria"/>
</dbReference>
<dbReference type="SUPFAM" id="SSF52518">
    <property type="entry name" value="Thiamin diphosphate-binding fold (THDP-binding)"/>
    <property type="match status" value="1"/>
</dbReference>
<evidence type="ECO:0000259" key="1">
    <source>
        <dbReference type="SMART" id="SM00861"/>
    </source>
</evidence>
<proteinExistence type="predicted"/>
<dbReference type="SUPFAM" id="SSF52922">
    <property type="entry name" value="TK C-terminal domain-like"/>
    <property type="match status" value="1"/>
</dbReference>
<keyword evidence="3" id="KW-1185">Reference proteome</keyword>
<dbReference type="GO" id="GO:0000287">
    <property type="term" value="F:magnesium ion binding"/>
    <property type="evidence" value="ECO:0007669"/>
    <property type="project" value="UniProtKB-ARBA"/>
</dbReference>
<dbReference type="EC" id="2.2.1.1" evidence="2"/>
<dbReference type="PANTHER" id="PTHR43825">
    <property type="entry name" value="PYRUVATE DEHYDROGENASE E1 COMPONENT"/>
    <property type="match status" value="1"/>
</dbReference>
<dbReference type="InterPro" id="IPR051157">
    <property type="entry name" value="PDH/Transketolase"/>
</dbReference>
<dbReference type="InterPro" id="IPR009014">
    <property type="entry name" value="Transketo_C/PFOR_II"/>
</dbReference>
<dbReference type="SMART" id="SM00861">
    <property type="entry name" value="Transket_pyr"/>
    <property type="match status" value="1"/>
</dbReference>
<name>W7IXX9_9PSEU</name>
<dbReference type="PATRIC" id="fig|909613.9.peg.3346"/>
<keyword evidence="2" id="KW-0808">Transferase</keyword>
<feature type="domain" description="Transketolase-like pyrimidine-binding" evidence="1">
    <location>
        <begin position="15"/>
        <end position="181"/>
    </location>
</feature>
<evidence type="ECO:0000313" key="3">
    <source>
        <dbReference type="Proteomes" id="UP000019277"/>
    </source>
</evidence>
<gene>
    <name evidence="2" type="ORF">UO65_3345</name>
</gene>
<dbReference type="STRING" id="909613.UO65_3345"/>
<sequence>MTTQTHQTTQTQRATGMREAFVHTLADALDRDDRVALVLAAISADRFTDQLRRHPNRVVDVGIREQAMIGVAAGLALTGHRTVVHSYAPFLVERPYEQIKLDLGHQGVGAILVSIGASHDDPATGRTHQAPADVTLLDALPGWTIHVPGHGDEVAPLLTAALATDDRVYLRLSTRQNTTPMPAAPGFTPLRHGGLGVVIAVGPVLDQVLAATEGLDVTVLYTNTIRPFDRTGLRAAVDSSAPAVVVVEPYLRDTSAAEVATTLRDLPHRQLNLGTRRDSELRAYGTPEQHDAVHGLDAAGIAVSVRDFLRVG</sequence>
<dbReference type="PANTHER" id="PTHR43825:SF1">
    <property type="entry name" value="TRANSKETOLASE-LIKE PYRIMIDINE-BINDING DOMAIN-CONTAINING PROTEIN"/>
    <property type="match status" value="1"/>
</dbReference>
<dbReference type="EMBL" id="AYXG01000116">
    <property type="protein sequence ID" value="EWC61351.1"/>
    <property type="molecule type" value="Genomic_DNA"/>
</dbReference>
<protein>
    <submittedName>
        <fullName evidence="2">Transketolase, C-terminal section</fullName>
        <ecNumber evidence="2">2.2.1.1</ecNumber>
    </submittedName>
</protein>
<dbReference type="Pfam" id="PF02779">
    <property type="entry name" value="Transket_pyr"/>
    <property type="match status" value="1"/>
</dbReference>
<dbReference type="Gene3D" id="3.40.50.920">
    <property type="match status" value="1"/>
</dbReference>
<dbReference type="AlphaFoldDB" id="W7IXX9"/>
<organism evidence="2 3">
    <name type="scientific">Actinokineospora spheciospongiae</name>
    <dbReference type="NCBI Taxonomy" id="909613"/>
    <lineage>
        <taxon>Bacteria</taxon>
        <taxon>Bacillati</taxon>
        <taxon>Actinomycetota</taxon>
        <taxon>Actinomycetes</taxon>
        <taxon>Pseudonocardiales</taxon>
        <taxon>Pseudonocardiaceae</taxon>
        <taxon>Actinokineospora</taxon>
    </lineage>
</organism>
<dbReference type="CDD" id="cd07033">
    <property type="entry name" value="TPP_PYR_DXS_TK_like"/>
    <property type="match status" value="1"/>
</dbReference>
<dbReference type="RefSeq" id="WP_200873383.1">
    <property type="nucleotide sequence ID" value="NZ_AYXG01000116.1"/>
</dbReference>
<dbReference type="InterPro" id="IPR029061">
    <property type="entry name" value="THDP-binding"/>
</dbReference>
<dbReference type="Proteomes" id="UP000019277">
    <property type="component" value="Unassembled WGS sequence"/>
</dbReference>
<evidence type="ECO:0000313" key="2">
    <source>
        <dbReference type="EMBL" id="EWC61351.1"/>
    </source>
</evidence>
<reference evidence="2 3" key="1">
    <citation type="journal article" date="2014" name="Genome Announc.">
        <title>Draft Genome Sequence of the Antitrypanosomally Active Sponge-Associated Bacterium Actinokineospora sp. Strain EG49.</title>
        <authorList>
            <person name="Harjes J."/>
            <person name="Ryu T."/>
            <person name="Abdelmohsen U.R."/>
            <person name="Moitinho-Silva L."/>
            <person name="Horn H."/>
            <person name="Ravasi T."/>
            <person name="Hentschel U."/>
        </authorList>
    </citation>
    <scope>NUCLEOTIDE SEQUENCE [LARGE SCALE GENOMIC DNA]</scope>
    <source>
        <strain evidence="2 3">EG49</strain>
    </source>
</reference>
<comment type="caution">
    <text evidence="2">The sequence shown here is derived from an EMBL/GenBank/DDBJ whole genome shotgun (WGS) entry which is preliminary data.</text>
</comment>
<dbReference type="InterPro" id="IPR005475">
    <property type="entry name" value="Transketolase-like_Pyr-bd"/>
</dbReference>